<reference evidence="1" key="2">
    <citation type="submission" date="2020-11" db="EMBL/GenBank/DDBJ databases">
        <authorList>
            <person name="McCartney M.A."/>
            <person name="Auch B."/>
            <person name="Kono T."/>
            <person name="Mallez S."/>
            <person name="Becker A."/>
            <person name="Gohl D.M."/>
            <person name="Silverstein K.A.T."/>
            <person name="Koren S."/>
            <person name="Bechman K.B."/>
            <person name="Herman A."/>
            <person name="Abrahante J.E."/>
            <person name="Garbe J."/>
        </authorList>
    </citation>
    <scope>NUCLEOTIDE SEQUENCE</scope>
    <source>
        <strain evidence="1">Duluth1</strain>
        <tissue evidence="1">Whole animal</tissue>
    </source>
</reference>
<proteinExistence type="predicted"/>
<name>A0A9D3Y935_DREPO</name>
<evidence type="ECO:0000313" key="1">
    <source>
        <dbReference type="EMBL" id="KAH3694511.1"/>
    </source>
</evidence>
<evidence type="ECO:0000313" key="2">
    <source>
        <dbReference type="Proteomes" id="UP000828390"/>
    </source>
</evidence>
<accession>A0A9D3Y935</accession>
<protein>
    <submittedName>
        <fullName evidence="1">Uncharacterized protein</fullName>
    </submittedName>
</protein>
<dbReference type="AlphaFoldDB" id="A0A9D3Y935"/>
<dbReference type="Proteomes" id="UP000828390">
    <property type="component" value="Unassembled WGS sequence"/>
</dbReference>
<dbReference type="EMBL" id="JAIWYP010000016">
    <property type="protein sequence ID" value="KAH3694511.1"/>
    <property type="molecule type" value="Genomic_DNA"/>
</dbReference>
<comment type="caution">
    <text evidence="1">The sequence shown here is derived from an EMBL/GenBank/DDBJ whole genome shotgun (WGS) entry which is preliminary data.</text>
</comment>
<organism evidence="1 2">
    <name type="scientific">Dreissena polymorpha</name>
    <name type="common">Zebra mussel</name>
    <name type="synonym">Mytilus polymorpha</name>
    <dbReference type="NCBI Taxonomy" id="45954"/>
    <lineage>
        <taxon>Eukaryota</taxon>
        <taxon>Metazoa</taxon>
        <taxon>Spiralia</taxon>
        <taxon>Lophotrochozoa</taxon>
        <taxon>Mollusca</taxon>
        <taxon>Bivalvia</taxon>
        <taxon>Autobranchia</taxon>
        <taxon>Heteroconchia</taxon>
        <taxon>Euheterodonta</taxon>
        <taxon>Imparidentia</taxon>
        <taxon>Neoheterodontei</taxon>
        <taxon>Myida</taxon>
        <taxon>Dreissenoidea</taxon>
        <taxon>Dreissenidae</taxon>
        <taxon>Dreissena</taxon>
    </lineage>
</organism>
<sequence>MNTFDVIALERSMQNHMEVFFTGLSANTPEHHMSPIHIYEIKTFPYCVIVMDNREKKIIKY</sequence>
<gene>
    <name evidence="1" type="ORF">DPMN_081951</name>
</gene>
<reference evidence="1" key="1">
    <citation type="journal article" date="2019" name="bioRxiv">
        <title>The Genome of the Zebra Mussel, Dreissena polymorpha: A Resource for Invasive Species Research.</title>
        <authorList>
            <person name="McCartney M.A."/>
            <person name="Auch B."/>
            <person name="Kono T."/>
            <person name="Mallez S."/>
            <person name="Zhang Y."/>
            <person name="Obille A."/>
            <person name="Becker A."/>
            <person name="Abrahante J.E."/>
            <person name="Garbe J."/>
            <person name="Badalamenti J.P."/>
            <person name="Herman A."/>
            <person name="Mangelson H."/>
            <person name="Liachko I."/>
            <person name="Sullivan S."/>
            <person name="Sone E.D."/>
            <person name="Koren S."/>
            <person name="Silverstein K.A.T."/>
            <person name="Beckman K.B."/>
            <person name="Gohl D.M."/>
        </authorList>
    </citation>
    <scope>NUCLEOTIDE SEQUENCE</scope>
    <source>
        <strain evidence="1">Duluth1</strain>
        <tissue evidence="1">Whole animal</tissue>
    </source>
</reference>
<keyword evidence="2" id="KW-1185">Reference proteome</keyword>